<dbReference type="CDD" id="cd03057">
    <property type="entry name" value="GST_N_Beta"/>
    <property type="match status" value="1"/>
</dbReference>
<evidence type="ECO:0000313" key="2">
    <source>
        <dbReference type="EMBL" id="GEP61113.1"/>
    </source>
</evidence>
<dbReference type="GO" id="GO:0016740">
    <property type="term" value="F:transferase activity"/>
    <property type="evidence" value="ECO:0007669"/>
    <property type="project" value="UniProtKB-KW"/>
</dbReference>
<proteinExistence type="predicted"/>
<dbReference type="InterPro" id="IPR036282">
    <property type="entry name" value="Glutathione-S-Trfase_C_sf"/>
</dbReference>
<dbReference type="SUPFAM" id="SSF52833">
    <property type="entry name" value="Thioredoxin-like"/>
    <property type="match status" value="1"/>
</dbReference>
<dbReference type="PANTHER" id="PTHR44051:SF8">
    <property type="entry name" value="GLUTATHIONE S-TRANSFERASE GSTA"/>
    <property type="match status" value="1"/>
</dbReference>
<evidence type="ECO:0000259" key="1">
    <source>
        <dbReference type="PROSITE" id="PS50405"/>
    </source>
</evidence>
<dbReference type="RefSeq" id="WP_147156438.1">
    <property type="nucleotide sequence ID" value="NZ_BKAJ01000201.1"/>
</dbReference>
<dbReference type="Proteomes" id="UP000321058">
    <property type="component" value="Unassembled WGS sequence"/>
</dbReference>
<dbReference type="Gene3D" id="3.40.30.10">
    <property type="entry name" value="Glutaredoxin"/>
    <property type="match status" value="1"/>
</dbReference>
<dbReference type="InterPro" id="IPR010987">
    <property type="entry name" value="Glutathione-S-Trfase_C-like"/>
</dbReference>
<dbReference type="EMBL" id="BKAJ01000201">
    <property type="protein sequence ID" value="GEP61113.1"/>
    <property type="molecule type" value="Genomic_DNA"/>
</dbReference>
<name>A0A512NQ91_9HYPH</name>
<evidence type="ECO:0000313" key="3">
    <source>
        <dbReference type="Proteomes" id="UP000321058"/>
    </source>
</evidence>
<dbReference type="SFLD" id="SFLDG01150">
    <property type="entry name" value="Main.1:_Beta-like"/>
    <property type="match status" value="1"/>
</dbReference>
<dbReference type="InterPro" id="IPR004045">
    <property type="entry name" value="Glutathione_S-Trfase_N"/>
</dbReference>
<dbReference type="InterPro" id="IPR004046">
    <property type="entry name" value="GST_C"/>
</dbReference>
<feature type="domain" description="GST C-terminal" evidence="1">
    <location>
        <begin position="85"/>
        <end position="206"/>
    </location>
</feature>
<dbReference type="Pfam" id="PF00043">
    <property type="entry name" value="GST_C"/>
    <property type="match status" value="1"/>
</dbReference>
<reference evidence="2 3" key="1">
    <citation type="submission" date="2019-07" db="EMBL/GenBank/DDBJ databases">
        <title>Whole genome shotgun sequence of Reyranella soli NBRC 108950.</title>
        <authorList>
            <person name="Hosoyama A."/>
            <person name="Uohara A."/>
            <person name="Ohji S."/>
            <person name="Ichikawa N."/>
        </authorList>
    </citation>
    <scope>NUCLEOTIDE SEQUENCE [LARGE SCALE GENOMIC DNA]</scope>
    <source>
        <strain evidence="2 3">NBRC 108950</strain>
    </source>
</reference>
<keyword evidence="2" id="KW-0808">Transferase</keyword>
<comment type="caution">
    <text evidence="2">The sequence shown here is derived from an EMBL/GenBank/DDBJ whole genome shotgun (WGS) entry which is preliminary data.</text>
</comment>
<dbReference type="SFLD" id="SFLDG00358">
    <property type="entry name" value="Main_(cytGST)"/>
    <property type="match status" value="1"/>
</dbReference>
<dbReference type="SFLD" id="SFLDS00019">
    <property type="entry name" value="Glutathione_Transferase_(cytos"/>
    <property type="match status" value="1"/>
</dbReference>
<dbReference type="InterPro" id="IPR040079">
    <property type="entry name" value="Glutathione_S-Trfase"/>
</dbReference>
<dbReference type="SUPFAM" id="SSF47616">
    <property type="entry name" value="GST C-terminal domain-like"/>
    <property type="match status" value="1"/>
</dbReference>
<sequence length="206" mass="22974">MELFASPMACSLASHITALEAGLPVKVRFVENKKTDDGGDYFQISAKGYVPALKLDDGQILNEGPSVLQYLADRKPEAGLAPAWGTVERYQLIDTLNYLSTELHKRIFYNVFNPKAADVTKQAARELFEPTFDYLSKKLGTGDCLVGNTFTVADAYLVTMLNWAVFLKIDLSKWPTIAAYHQKHLKRPSVVQAMGVEMAERQRRAA</sequence>
<dbReference type="CDD" id="cd03188">
    <property type="entry name" value="GST_C_Beta"/>
    <property type="match status" value="1"/>
</dbReference>
<gene>
    <name evidence="2" type="ORF">RSO01_82790</name>
</gene>
<organism evidence="2 3">
    <name type="scientific">Reyranella soli</name>
    <dbReference type="NCBI Taxonomy" id="1230389"/>
    <lineage>
        <taxon>Bacteria</taxon>
        <taxon>Pseudomonadati</taxon>
        <taxon>Pseudomonadota</taxon>
        <taxon>Alphaproteobacteria</taxon>
        <taxon>Hyphomicrobiales</taxon>
        <taxon>Reyranellaceae</taxon>
        <taxon>Reyranella</taxon>
    </lineage>
</organism>
<keyword evidence="3" id="KW-1185">Reference proteome</keyword>
<protein>
    <submittedName>
        <fullName evidence="2">Glutathione S-transferase</fullName>
    </submittedName>
</protein>
<dbReference type="Gene3D" id="1.20.1050.10">
    <property type="match status" value="1"/>
</dbReference>
<dbReference type="PANTHER" id="PTHR44051">
    <property type="entry name" value="GLUTATHIONE S-TRANSFERASE-RELATED"/>
    <property type="match status" value="1"/>
</dbReference>
<dbReference type="AlphaFoldDB" id="A0A512NQ91"/>
<dbReference type="OrthoDB" id="7583243at2"/>
<dbReference type="InterPro" id="IPR036249">
    <property type="entry name" value="Thioredoxin-like_sf"/>
</dbReference>
<dbReference type="PROSITE" id="PS50405">
    <property type="entry name" value="GST_CTER"/>
    <property type="match status" value="1"/>
</dbReference>
<dbReference type="Pfam" id="PF13409">
    <property type="entry name" value="GST_N_2"/>
    <property type="match status" value="1"/>
</dbReference>
<accession>A0A512NQ91</accession>